<dbReference type="OrthoDB" id="141075at2157"/>
<name>A0A099T4Z1_METMT</name>
<evidence type="ECO:0000313" key="2">
    <source>
        <dbReference type="Proteomes" id="UP000029859"/>
    </source>
</evidence>
<dbReference type="Proteomes" id="UP000029859">
    <property type="component" value="Unassembled WGS sequence"/>
</dbReference>
<accession>A0A099T4Z1</accession>
<reference evidence="1 2" key="1">
    <citation type="submission" date="2014-09" db="EMBL/GenBank/DDBJ databases">
        <title>Draft genome sequence of an obligately methylotrophic methanogen, Methanococcoides methylutens, isolated from marine sediment.</title>
        <authorList>
            <person name="Guan Y."/>
            <person name="Ngugi D.K."/>
            <person name="Blom J."/>
            <person name="Ali S."/>
            <person name="Ferry J.G."/>
            <person name="Stingl U."/>
        </authorList>
    </citation>
    <scope>NUCLEOTIDE SEQUENCE [LARGE SCALE GENOMIC DNA]</scope>
    <source>
        <strain evidence="1 2">DSM 2657</strain>
    </source>
</reference>
<proteinExistence type="predicted"/>
<dbReference type="EMBL" id="JRHO01000009">
    <property type="protein sequence ID" value="KGK99228.1"/>
    <property type="molecule type" value="Genomic_DNA"/>
</dbReference>
<protein>
    <submittedName>
        <fullName evidence="1">Uncharacterized protein</fullName>
    </submittedName>
</protein>
<evidence type="ECO:0000313" key="1">
    <source>
        <dbReference type="EMBL" id="KGK99228.1"/>
    </source>
</evidence>
<dbReference type="AlphaFoldDB" id="A0A099T4Z1"/>
<organism evidence="1 2">
    <name type="scientific">Methanococcoides methylutens</name>
    <dbReference type="NCBI Taxonomy" id="2226"/>
    <lineage>
        <taxon>Archaea</taxon>
        <taxon>Methanobacteriati</taxon>
        <taxon>Methanobacteriota</taxon>
        <taxon>Stenosarchaea group</taxon>
        <taxon>Methanomicrobia</taxon>
        <taxon>Methanosarcinales</taxon>
        <taxon>Methanosarcinaceae</taxon>
        <taxon>Methanococcoides</taxon>
    </lineage>
</organism>
<sequence length="248" mass="28687">MSDERHTCKSHNLGGKEVIDPYHISEFNDVIMKIASLKGEDVLMSRGIDKITTKVCNTAVRLAQDDHEIPLNRIDQAIALNFARPKQVEHDINSIISEKMKLGQMFRYPETFRYDQTRKKDLVPRKVSVEKKLGINMNYAIEALYAQENSADLWNIIINHEWFELSTEPVFDLMPEMLPSNSEYGSLLGVVNILRFFDMDSIRREWQGPVDLFYQGCVDTLIKHKVAEIEVPGEKGLSHTYKIKWIDE</sequence>
<dbReference type="RefSeq" id="WP_048193641.1">
    <property type="nucleotide sequence ID" value="NZ_CAAGSM010000002.1"/>
</dbReference>
<gene>
    <name evidence="1" type="ORF">LI82_04195</name>
</gene>
<keyword evidence="2" id="KW-1185">Reference proteome</keyword>
<comment type="caution">
    <text evidence="1">The sequence shown here is derived from an EMBL/GenBank/DDBJ whole genome shotgun (WGS) entry which is preliminary data.</text>
</comment>